<dbReference type="AlphaFoldDB" id="A0A3P1BT05"/>
<keyword evidence="4" id="KW-1185">Reference proteome</keyword>
<evidence type="ECO:0000259" key="2">
    <source>
        <dbReference type="Pfam" id="PF00487"/>
    </source>
</evidence>
<organism evidence="3 4">
    <name type="scientific">Larkinella rosea</name>
    <dbReference type="NCBI Taxonomy" id="2025312"/>
    <lineage>
        <taxon>Bacteria</taxon>
        <taxon>Pseudomonadati</taxon>
        <taxon>Bacteroidota</taxon>
        <taxon>Cytophagia</taxon>
        <taxon>Cytophagales</taxon>
        <taxon>Spirosomataceae</taxon>
        <taxon>Larkinella</taxon>
    </lineage>
</organism>
<dbReference type="PANTHER" id="PTHR36459">
    <property type="entry name" value="ORF"/>
    <property type="match status" value="1"/>
</dbReference>
<name>A0A3P1BT05_9BACT</name>
<keyword evidence="1" id="KW-1133">Transmembrane helix</keyword>
<keyword evidence="1" id="KW-0812">Transmembrane</keyword>
<accession>A0A3P1BT05</accession>
<feature type="transmembrane region" description="Helical" evidence="1">
    <location>
        <begin position="36"/>
        <end position="56"/>
    </location>
</feature>
<dbReference type="Proteomes" id="UP000271925">
    <property type="component" value="Unassembled WGS sequence"/>
</dbReference>
<reference evidence="3 4" key="1">
    <citation type="submission" date="2018-11" db="EMBL/GenBank/DDBJ databases">
        <authorList>
            <person name="Zhou Z."/>
            <person name="Wang G."/>
        </authorList>
    </citation>
    <scope>NUCLEOTIDE SEQUENCE [LARGE SCALE GENOMIC DNA]</scope>
    <source>
        <strain evidence="3 4">KCTC52004</strain>
    </source>
</reference>
<dbReference type="InterPro" id="IPR005804">
    <property type="entry name" value="FA_desaturase_dom"/>
</dbReference>
<dbReference type="RefSeq" id="WP_124874367.1">
    <property type="nucleotide sequence ID" value="NZ_RQJO01000008.1"/>
</dbReference>
<dbReference type="EMBL" id="RQJO01000008">
    <property type="protein sequence ID" value="RRB04039.1"/>
    <property type="molecule type" value="Genomic_DNA"/>
</dbReference>
<sequence>MRRLPILNDPSSVAQPSTATDRFLLRFIRDSRDLPFIYLTLKITFTLVPLGILLFIPAITGWVWAILAFACFASYAVYKGPFGLMVHCAAHRPLFKREYSGLNYYMPTFLALFFGMSPDTYQSHHIGMHHPENNMPEDLSSTMTYKRDSIRGFLRYLANFFFLGVITLIGYLKKKNRQKMAMKAMSGEILFLVMCAILLWVNAPATLVVFLLPFVLTRVFGMIGNWTQHAFIDKDDPANAYKNSITCINVKYNRICWNDGYHISHHCRPAMHWSEHPKFFTKTLDQYATNKAIIFDGLDYGQVFGLLLSKQYDRLAKHVVNVNDTFQNEQEIVELMKYRVRPIPEWSPVKAAVVAG</sequence>
<dbReference type="OrthoDB" id="634389at2"/>
<dbReference type="Pfam" id="PF00487">
    <property type="entry name" value="FA_desaturase"/>
    <property type="match status" value="1"/>
</dbReference>
<dbReference type="PANTHER" id="PTHR36459:SF1">
    <property type="entry name" value="FATTY ACID DESATURASE DOMAIN-CONTAINING PROTEIN-RELATED"/>
    <property type="match status" value="1"/>
</dbReference>
<comment type="caution">
    <text evidence="3">The sequence shown here is derived from an EMBL/GenBank/DDBJ whole genome shotgun (WGS) entry which is preliminary data.</text>
</comment>
<gene>
    <name evidence="3" type="ORF">EHT25_10955</name>
</gene>
<feature type="transmembrane region" description="Helical" evidence="1">
    <location>
        <begin position="153"/>
        <end position="172"/>
    </location>
</feature>
<protein>
    <submittedName>
        <fullName evidence="3">Fatty acid desaturase</fullName>
    </submittedName>
</protein>
<evidence type="ECO:0000313" key="4">
    <source>
        <dbReference type="Proteomes" id="UP000271925"/>
    </source>
</evidence>
<evidence type="ECO:0000256" key="1">
    <source>
        <dbReference type="SAM" id="Phobius"/>
    </source>
</evidence>
<feature type="transmembrane region" description="Helical" evidence="1">
    <location>
        <begin position="62"/>
        <end position="78"/>
    </location>
</feature>
<dbReference type="GO" id="GO:0006629">
    <property type="term" value="P:lipid metabolic process"/>
    <property type="evidence" value="ECO:0007669"/>
    <property type="project" value="InterPro"/>
</dbReference>
<feature type="domain" description="Fatty acid desaturase" evidence="2">
    <location>
        <begin position="63"/>
        <end position="291"/>
    </location>
</feature>
<proteinExistence type="predicted"/>
<evidence type="ECO:0000313" key="3">
    <source>
        <dbReference type="EMBL" id="RRB04039.1"/>
    </source>
</evidence>
<feature type="transmembrane region" description="Helical" evidence="1">
    <location>
        <begin position="184"/>
        <end position="201"/>
    </location>
</feature>
<feature type="transmembrane region" description="Helical" evidence="1">
    <location>
        <begin position="99"/>
        <end position="116"/>
    </location>
</feature>
<keyword evidence="1" id="KW-0472">Membrane</keyword>